<evidence type="ECO:0000256" key="5">
    <source>
        <dbReference type="ARBA" id="ARBA00022840"/>
    </source>
</evidence>
<dbReference type="Gene3D" id="2.30.30.280">
    <property type="entry name" value="Adenine nucleotide alpha hydrolases-like domains"/>
    <property type="match status" value="1"/>
</dbReference>
<dbReference type="PANTHER" id="PTHR11933">
    <property type="entry name" value="TRNA 5-METHYLAMINOMETHYL-2-THIOURIDYLATE -METHYLTRANSFERASE"/>
    <property type="match status" value="1"/>
</dbReference>
<dbReference type="InterPro" id="IPR004506">
    <property type="entry name" value="MnmA-like"/>
</dbReference>
<feature type="site" description="Interaction with tRNA" evidence="9">
    <location>
        <position position="127"/>
    </location>
</feature>
<keyword evidence="14" id="KW-1185">Reference proteome</keyword>
<feature type="site" description="Interaction with tRNA" evidence="9">
    <location>
        <position position="379"/>
    </location>
</feature>
<dbReference type="Pfam" id="PF20258">
    <property type="entry name" value="tRNA_Me_trans_C"/>
    <property type="match status" value="1"/>
</dbReference>
<evidence type="ECO:0000313" key="13">
    <source>
        <dbReference type="EMBL" id="BAR91840.1"/>
    </source>
</evidence>
<dbReference type="HAMAP" id="MF_00144">
    <property type="entry name" value="tRNA_thiouridyl_MnmA"/>
    <property type="match status" value="1"/>
</dbReference>
<dbReference type="Pfam" id="PF20259">
    <property type="entry name" value="tRNA_Me_trans_M"/>
    <property type="match status" value="1"/>
</dbReference>
<dbReference type="Proteomes" id="UP000217805">
    <property type="component" value="Chromosome"/>
</dbReference>
<evidence type="ECO:0000256" key="10">
    <source>
        <dbReference type="SAM" id="Phobius"/>
    </source>
</evidence>
<comment type="catalytic activity">
    <reaction evidence="8 9">
        <text>S-sulfanyl-L-cysteinyl-[protein] + uridine(34) in tRNA + AH2 + ATP = 2-thiouridine(34) in tRNA + L-cysteinyl-[protein] + A + AMP + diphosphate + H(+)</text>
        <dbReference type="Rhea" id="RHEA:47032"/>
        <dbReference type="Rhea" id="RHEA-COMP:10131"/>
        <dbReference type="Rhea" id="RHEA-COMP:11726"/>
        <dbReference type="Rhea" id="RHEA-COMP:11727"/>
        <dbReference type="Rhea" id="RHEA-COMP:11728"/>
        <dbReference type="ChEBI" id="CHEBI:13193"/>
        <dbReference type="ChEBI" id="CHEBI:15378"/>
        <dbReference type="ChEBI" id="CHEBI:17499"/>
        <dbReference type="ChEBI" id="CHEBI:29950"/>
        <dbReference type="ChEBI" id="CHEBI:30616"/>
        <dbReference type="ChEBI" id="CHEBI:33019"/>
        <dbReference type="ChEBI" id="CHEBI:61963"/>
        <dbReference type="ChEBI" id="CHEBI:65315"/>
        <dbReference type="ChEBI" id="CHEBI:87170"/>
        <dbReference type="ChEBI" id="CHEBI:456215"/>
        <dbReference type="EC" id="2.8.1.13"/>
    </reaction>
</comment>
<dbReference type="Pfam" id="PF03054">
    <property type="entry name" value="tRNA_Me_trans"/>
    <property type="match status" value="1"/>
</dbReference>
<keyword evidence="6 9" id="KW-0694">RNA-binding</keyword>
<dbReference type="InterPro" id="IPR046884">
    <property type="entry name" value="MnmA-like_central"/>
</dbReference>
<evidence type="ECO:0000256" key="3">
    <source>
        <dbReference type="ARBA" id="ARBA00022694"/>
    </source>
</evidence>
<name>A0ABN5V3M3_9FLAO</name>
<keyword evidence="7" id="KW-1015">Disulfide bond</keyword>
<feature type="transmembrane region" description="Helical" evidence="10">
    <location>
        <begin position="381"/>
        <end position="405"/>
    </location>
</feature>
<evidence type="ECO:0000256" key="7">
    <source>
        <dbReference type="ARBA" id="ARBA00023157"/>
    </source>
</evidence>
<comment type="caution">
    <text evidence="9">Lacks conserved residue(s) required for the propagation of feature annotation.</text>
</comment>
<feature type="domain" description="tRNA-specific 2-thiouridylase MnmA-like central" evidence="12">
    <location>
        <begin position="258"/>
        <end position="305"/>
    </location>
</feature>
<evidence type="ECO:0000259" key="12">
    <source>
        <dbReference type="Pfam" id="PF20259"/>
    </source>
</evidence>
<gene>
    <name evidence="13" type="primary">trmU</name>
    <name evidence="9" type="synonym">mnmA</name>
    <name evidence="13" type="ORF">BPAY_080</name>
</gene>
<feature type="active site" description="Nucleophile" evidence="9">
    <location>
        <position position="102"/>
    </location>
</feature>
<dbReference type="Gene3D" id="3.40.50.620">
    <property type="entry name" value="HUPs"/>
    <property type="match status" value="1"/>
</dbReference>
<evidence type="ECO:0000259" key="11">
    <source>
        <dbReference type="Pfam" id="PF20258"/>
    </source>
</evidence>
<evidence type="ECO:0000256" key="8">
    <source>
        <dbReference type="ARBA" id="ARBA00051542"/>
    </source>
</evidence>
<keyword evidence="10" id="KW-0812">Transmembrane</keyword>
<feature type="domain" description="tRNA-specific 2-thiouridylase MnmA-like C-terminal" evidence="11">
    <location>
        <begin position="323"/>
        <end position="395"/>
    </location>
</feature>
<keyword evidence="10" id="KW-0472">Membrane</keyword>
<evidence type="ECO:0000256" key="2">
    <source>
        <dbReference type="ARBA" id="ARBA00022679"/>
    </source>
</evidence>
<dbReference type="Gene3D" id="2.40.30.10">
    <property type="entry name" value="Translation factors"/>
    <property type="match status" value="1"/>
</dbReference>
<dbReference type="InterPro" id="IPR046885">
    <property type="entry name" value="MnmA-like_C"/>
</dbReference>
<feature type="region of interest" description="Interaction with tRNA" evidence="9">
    <location>
        <begin position="347"/>
        <end position="348"/>
    </location>
</feature>
<feature type="active site" description="Cysteine persulfide intermediate" evidence="9">
    <location>
        <position position="202"/>
    </location>
</feature>
<dbReference type="CDD" id="cd01998">
    <property type="entry name" value="MnmA_TRMU-like"/>
    <property type="match status" value="1"/>
</dbReference>
<dbReference type="InterPro" id="IPR014729">
    <property type="entry name" value="Rossmann-like_a/b/a_fold"/>
</dbReference>
<evidence type="ECO:0000256" key="6">
    <source>
        <dbReference type="ARBA" id="ARBA00022884"/>
    </source>
</evidence>
<dbReference type="EC" id="2.8.1.13" evidence="9"/>
<keyword evidence="4 9" id="KW-0547">Nucleotide-binding</keyword>
<evidence type="ECO:0000313" key="14">
    <source>
        <dbReference type="Proteomes" id="UP000217805"/>
    </source>
</evidence>
<keyword evidence="5 9" id="KW-0067">ATP-binding</keyword>
<evidence type="ECO:0000256" key="4">
    <source>
        <dbReference type="ARBA" id="ARBA00022741"/>
    </source>
</evidence>
<accession>A0ABN5V3M3</accession>
<dbReference type="NCBIfam" id="NF001138">
    <property type="entry name" value="PRK00143.1"/>
    <property type="match status" value="1"/>
</dbReference>
<keyword evidence="9" id="KW-0963">Cytoplasm</keyword>
<proteinExistence type="inferred from homology"/>
<keyword evidence="3 9" id="KW-0819">tRNA processing</keyword>
<comment type="similarity">
    <text evidence="9">Belongs to the MnmA/TRMU family.</text>
</comment>
<dbReference type="EMBL" id="AP014609">
    <property type="protein sequence ID" value="BAR91840.1"/>
    <property type="molecule type" value="Genomic_DNA"/>
</dbReference>
<feature type="region of interest" description="Interaction with tRNA" evidence="9">
    <location>
        <begin position="152"/>
        <end position="154"/>
    </location>
</feature>
<feature type="region of interest" description="Interaction with target base in tRNA" evidence="9">
    <location>
        <begin position="97"/>
        <end position="99"/>
    </location>
</feature>
<sequence length="411" mass="47864">MMQKVVVGLSGGVDSSVAALILKKKGYEVIGLFMHNWEEEEESYNHYKCTWKEDSIDAMLVAKQLNIPFQVIEMKNEYKKHIINYMFNEYRLGKTPNPDILCNRKIKFSIFLKKALDLGADLIATGHYVNKKKIVKNRKTIYRLLIGKDLNKDQSYFLCQLTQYQLEKSLFPLGLLTKNQVRKIAKIHKLWNAHKKESQGLCFVGKINLFNFLKKKITPKKGEIVCINSNASVYQEKKIFSSKEEELFFLSRKKKYKKSDGKIIGYHQGAFSFTKGQRKGIALGGYKEALFVIDTDVKENIVYTGMGKKHPGLYRKSLFIHEKNIHWVRKDLTLFEGEKMNVLCRIRYRQPLQKSKLYKIKKGMFIEFESMQCAITEGQFAVWYLGKELIGSGIISMILYFVIFLKIEFIL</sequence>
<protein>
    <recommendedName>
        <fullName evidence="9">tRNA-specific 2-thiouridylase MnmA</fullName>
        <ecNumber evidence="9">2.8.1.13</ecNumber>
    </recommendedName>
</protein>
<reference evidence="13 14" key="1">
    <citation type="journal article" date="2015" name="Microbes Environ.">
        <title>An Efficient Strategy Developed for Next-Generation Sequencing of Endosymbiont Genomes Performed Using Crude DNA Isolated from Host Tissues: A Case Study of Blattabacterium cuenoti Inhabiting the Fat Bodies of Cockroaches.</title>
        <authorList>
            <person name="Kinjo Y."/>
            <person name="Saitoh S."/>
            <person name="Tokuda G."/>
        </authorList>
    </citation>
    <scope>NUCLEOTIDE SEQUENCE [LARGE SCALE GENOMIC DNA]</scope>
    <source>
        <strain evidence="13 14">BPAY</strain>
    </source>
</reference>
<keyword evidence="2 9" id="KW-0808">Transferase</keyword>
<feature type="binding site" evidence="9">
    <location>
        <begin position="8"/>
        <end position="15"/>
    </location>
    <ligand>
        <name>ATP</name>
        <dbReference type="ChEBI" id="CHEBI:30616"/>
    </ligand>
</feature>
<feature type="binding site" evidence="9">
    <location>
        <position position="34"/>
    </location>
    <ligand>
        <name>ATP</name>
        <dbReference type="ChEBI" id="CHEBI:30616"/>
    </ligand>
</feature>
<comment type="subcellular location">
    <subcellularLocation>
        <location evidence="9">Cytoplasm</location>
    </subcellularLocation>
</comment>
<feature type="binding site" evidence="9">
    <location>
        <position position="126"/>
    </location>
    <ligand>
        <name>ATP</name>
        <dbReference type="ChEBI" id="CHEBI:30616"/>
    </ligand>
</feature>
<evidence type="ECO:0000256" key="1">
    <source>
        <dbReference type="ARBA" id="ARBA00022555"/>
    </source>
</evidence>
<dbReference type="SUPFAM" id="SSF52402">
    <property type="entry name" value="Adenine nucleotide alpha hydrolases-like"/>
    <property type="match status" value="1"/>
</dbReference>
<dbReference type="InterPro" id="IPR023382">
    <property type="entry name" value="MnmA-like_central_sf"/>
</dbReference>
<dbReference type="PANTHER" id="PTHR11933:SF5">
    <property type="entry name" value="MITOCHONDRIAL TRNA-SPECIFIC 2-THIOURIDYLASE 1"/>
    <property type="match status" value="1"/>
</dbReference>
<keyword evidence="10" id="KW-1133">Transmembrane helix</keyword>
<keyword evidence="1 9" id="KW-0820">tRNA-binding</keyword>
<organism evidence="13 14">
    <name type="scientific">Blattabacterium cuenoti BPAY</name>
    <dbReference type="NCBI Taxonomy" id="1457031"/>
    <lineage>
        <taxon>Bacteria</taxon>
        <taxon>Pseudomonadati</taxon>
        <taxon>Bacteroidota</taxon>
        <taxon>Flavobacteriia</taxon>
        <taxon>Flavobacteriales</taxon>
        <taxon>Blattabacteriaceae</taxon>
        <taxon>Blattabacterium</taxon>
    </lineage>
</organism>
<comment type="function">
    <text evidence="9">Catalyzes the 2-thiolation of uridine at the wobble position (U34) of tRNA, leading to the formation of s(2)U34.</text>
</comment>
<evidence type="ECO:0000256" key="9">
    <source>
        <dbReference type="HAMAP-Rule" id="MF_00144"/>
    </source>
</evidence>
<dbReference type="NCBIfam" id="TIGR00420">
    <property type="entry name" value="trmU"/>
    <property type="match status" value="1"/>
</dbReference>